<dbReference type="GO" id="GO:0005737">
    <property type="term" value="C:cytoplasm"/>
    <property type="evidence" value="ECO:0007669"/>
    <property type="project" value="TreeGrafter"/>
</dbReference>
<dbReference type="PROSITE" id="PS00107">
    <property type="entry name" value="PROTEIN_KINASE_ATP"/>
    <property type="match status" value="1"/>
</dbReference>
<dbReference type="PANTHER" id="PTHR24348">
    <property type="entry name" value="SERINE/THREONINE-PROTEIN KINASE UNC-51-RELATED"/>
    <property type="match status" value="1"/>
</dbReference>
<sequence>MTIESLIGSTINEYRIQKLIGSGAYGLVFLAENIYTHELVAIKSVGKRVQNQKTAKHSEQLTCDLETYFELRNYHLEDLRPLNLAKIRDMESLPCPFLKEVSLHLQVHDHPNILSIHTILDSPVAIFIIMDYFPESDLFVNIVDSQVYVSSSTLIKTVFIQLLDAVAYCHAHGIAHCDIKPENIMCADKGSRVVLGDFGLAVQTQYIQAKTCIGSSYYMPPERLTQLNHNLHSTQYPAAKGDIWSLAIILINLCCTRNPWTKACDQDATYRAFKDDPHVLTDILNISDELFSILRSCLIEEPSKRITLFELRERVLKCRSFTRTGPLSQCDDMDRELQCGLECVAPDSGSISSGGDSIGLPFMHEIDHYPTNELIGIKKYEPTISMMTNFSFNMNVA</sequence>
<dbReference type="InterPro" id="IPR008271">
    <property type="entry name" value="Ser/Thr_kinase_AS"/>
</dbReference>
<dbReference type="EMBL" id="LK052904">
    <property type="protein sequence ID" value="CDR45575.1"/>
    <property type="molecule type" value="Genomic_DNA"/>
</dbReference>
<dbReference type="SMART" id="SM00220">
    <property type="entry name" value="S_TKc"/>
    <property type="match status" value="1"/>
</dbReference>
<dbReference type="InterPro" id="IPR045269">
    <property type="entry name" value="Atg1-like"/>
</dbReference>
<evidence type="ECO:0000256" key="4">
    <source>
        <dbReference type="RuleBase" id="RU000304"/>
    </source>
</evidence>
<reference evidence="6" key="1">
    <citation type="journal article" date="2014" name="Genome Announc.">
        <title>Genome sequence of the yeast Cyberlindnera fabianii (Hansenula fabianii).</title>
        <authorList>
            <person name="Freel K.C."/>
            <person name="Sarilar V."/>
            <person name="Neuveglise C."/>
            <person name="Devillers H."/>
            <person name="Friedrich A."/>
            <person name="Schacherer J."/>
        </authorList>
    </citation>
    <scope>NUCLEOTIDE SEQUENCE</scope>
    <source>
        <strain evidence="6">YJS4271</strain>
    </source>
</reference>
<evidence type="ECO:0000256" key="2">
    <source>
        <dbReference type="ARBA" id="ARBA00022840"/>
    </source>
</evidence>
<proteinExistence type="inferred from homology"/>
<feature type="binding site" evidence="3">
    <location>
        <position position="47"/>
    </location>
    <ligand>
        <name>ATP</name>
        <dbReference type="ChEBI" id="CHEBI:30616"/>
    </ligand>
</feature>
<dbReference type="InterPro" id="IPR011009">
    <property type="entry name" value="Kinase-like_dom_sf"/>
</dbReference>
<keyword evidence="4" id="KW-0418">Kinase</keyword>
<dbReference type="GO" id="GO:0004674">
    <property type="term" value="F:protein serine/threonine kinase activity"/>
    <property type="evidence" value="ECO:0007669"/>
    <property type="project" value="UniProtKB-KW"/>
</dbReference>
<protein>
    <submittedName>
        <fullName evidence="6">CYFA0S19e00584g1_1</fullName>
    </submittedName>
</protein>
<dbReference type="GO" id="GO:0010506">
    <property type="term" value="P:regulation of autophagy"/>
    <property type="evidence" value="ECO:0007669"/>
    <property type="project" value="InterPro"/>
</dbReference>
<comment type="similarity">
    <text evidence="4">Belongs to the protein kinase superfamily.</text>
</comment>
<feature type="domain" description="Protein kinase" evidence="5">
    <location>
        <begin position="14"/>
        <end position="322"/>
    </location>
</feature>
<keyword evidence="2 3" id="KW-0067">ATP-binding</keyword>
<keyword evidence="1 3" id="KW-0547">Nucleotide-binding</keyword>
<dbReference type="InterPro" id="IPR017441">
    <property type="entry name" value="Protein_kinase_ATP_BS"/>
</dbReference>
<dbReference type="Gene3D" id="3.30.200.20">
    <property type="entry name" value="Phosphorylase Kinase, domain 1"/>
    <property type="match status" value="1"/>
</dbReference>
<dbReference type="InterPro" id="IPR000719">
    <property type="entry name" value="Prot_kinase_dom"/>
</dbReference>
<evidence type="ECO:0000256" key="3">
    <source>
        <dbReference type="PROSITE-ProRule" id="PRU10141"/>
    </source>
</evidence>
<dbReference type="AlphaFoldDB" id="A0A061BCI8"/>
<evidence type="ECO:0000256" key="1">
    <source>
        <dbReference type="ARBA" id="ARBA00022741"/>
    </source>
</evidence>
<accession>A0A061BCI8</accession>
<dbReference type="GO" id="GO:0005524">
    <property type="term" value="F:ATP binding"/>
    <property type="evidence" value="ECO:0007669"/>
    <property type="project" value="UniProtKB-UniRule"/>
</dbReference>
<keyword evidence="4" id="KW-0808">Transferase</keyword>
<organism evidence="6">
    <name type="scientific">Cyberlindnera fabianii</name>
    <name type="common">Yeast</name>
    <name type="synonym">Hansenula fabianii</name>
    <dbReference type="NCBI Taxonomy" id="36022"/>
    <lineage>
        <taxon>Eukaryota</taxon>
        <taxon>Fungi</taxon>
        <taxon>Dikarya</taxon>
        <taxon>Ascomycota</taxon>
        <taxon>Saccharomycotina</taxon>
        <taxon>Saccharomycetes</taxon>
        <taxon>Phaffomycetales</taxon>
        <taxon>Phaffomycetaceae</taxon>
        <taxon>Cyberlindnera</taxon>
    </lineage>
</organism>
<dbReference type="Pfam" id="PF00069">
    <property type="entry name" value="Pkinase"/>
    <property type="match status" value="1"/>
</dbReference>
<name>A0A061BCI8_CYBFA</name>
<dbReference type="PhylomeDB" id="A0A061BCI8"/>
<evidence type="ECO:0000313" key="6">
    <source>
        <dbReference type="EMBL" id="CDR45575.1"/>
    </source>
</evidence>
<dbReference type="PROSITE" id="PS50011">
    <property type="entry name" value="PROTEIN_KINASE_DOM"/>
    <property type="match status" value="1"/>
</dbReference>
<gene>
    <name evidence="6" type="ORF">CYFA0S_19e00584g</name>
</gene>
<keyword evidence="4" id="KW-0723">Serine/threonine-protein kinase</keyword>
<dbReference type="Gene3D" id="1.10.510.10">
    <property type="entry name" value="Transferase(Phosphotransferase) domain 1"/>
    <property type="match status" value="1"/>
</dbReference>
<dbReference type="SUPFAM" id="SSF56112">
    <property type="entry name" value="Protein kinase-like (PK-like)"/>
    <property type="match status" value="1"/>
</dbReference>
<evidence type="ECO:0000259" key="5">
    <source>
        <dbReference type="PROSITE" id="PS50011"/>
    </source>
</evidence>
<dbReference type="PROSITE" id="PS00108">
    <property type="entry name" value="PROTEIN_KINASE_ST"/>
    <property type="match status" value="1"/>
</dbReference>
<dbReference type="VEuPathDB" id="FungiDB:BON22_1011"/>
<dbReference type="OrthoDB" id="541276at2759"/>